<accession>A0A7G5H179</accession>
<evidence type="ECO:0000313" key="1">
    <source>
        <dbReference type="EMBL" id="QMW04871.1"/>
    </source>
</evidence>
<dbReference type="KEGG" id="sfol:H3H32_08160"/>
<name>A0A7G5H179_9BACT</name>
<reference evidence="1 2" key="1">
    <citation type="submission" date="2020-07" db="EMBL/GenBank/DDBJ databases">
        <title>Spirosoma foliorum sp. nov., isolated from the leaves on the Nejang mountain Korea, Republic of.</title>
        <authorList>
            <person name="Ho H."/>
            <person name="Lee Y.-J."/>
            <person name="Nurcahyanto D.-A."/>
            <person name="Kim S.-G."/>
        </authorList>
    </citation>
    <scope>NUCLEOTIDE SEQUENCE [LARGE SCALE GENOMIC DNA]</scope>
    <source>
        <strain evidence="1 2">PL0136</strain>
    </source>
</reference>
<dbReference type="Proteomes" id="UP000515369">
    <property type="component" value="Chromosome"/>
</dbReference>
<evidence type="ECO:0000313" key="2">
    <source>
        <dbReference type="Proteomes" id="UP000515369"/>
    </source>
</evidence>
<gene>
    <name evidence="1" type="ORF">H3H32_08160</name>
</gene>
<dbReference type="EMBL" id="CP059732">
    <property type="protein sequence ID" value="QMW04871.1"/>
    <property type="molecule type" value="Genomic_DNA"/>
</dbReference>
<protein>
    <submittedName>
        <fullName evidence="1">Uncharacterized protein</fullName>
    </submittedName>
</protein>
<dbReference type="RefSeq" id="WP_182462223.1">
    <property type="nucleotide sequence ID" value="NZ_CP059732.1"/>
</dbReference>
<proteinExistence type="predicted"/>
<dbReference type="AlphaFoldDB" id="A0A7G5H179"/>
<keyword evidence="2" id="KW-1185">Reference proteome</keyword>
<organism evidence="1 2">
    <name type="scientific">Spirosoma foliorum</name>
    <dbReference type="NCBI Taxonomy" id="2710596"/>
    <lineage>
        <taxon>Bacteria</taxon>
        <taxon>Pseudomonadati</taxon>
        <taxon>Bacteroidota</taxon>
        <taxon>Cytophagia</taxon>
        <taxon>Cytophagales</taxon>
        <taxon>Cytophagaceae</taxon>
        <taxon>Spirosoma</taxon>
    </lineage>
</organism>
<sequence>MPPSKLLDPACHHFILVIDDCWLTKGIEAKAHSTTSFALTNLFLINQPSTPSDH</sequence>